<sequence length="186" mass="20758">MPATVVFMGDGLIAGGRWNEWLPAYEVTNLAIGGATSDDVLGGLDVLVEHAPDAVVLGIGTNDLGWRRSDEYVVRNVESILVTLRRRLPETRILIHSVPPREREFADLIRSVNRHLWQFAPTIHSQYLDLWPTLAEADGELNPSYTEDRLHLTKEGYEAWVSELIPALETLFELPPSSSAIPVQHA</sequence>
<feature type="domain" description="SGNH hydrolase-type esterase" evidence="1">
    <location>
        <begin position="17"/>
        <end position="159"/>
    </location>
</feature>
<keyword evidence="2" id="KW-0378">Hydrolase</keyword>
<organism evidence="2 3">
    <name type="scientific">Leifsonia kafniensis</name>
    <dbReference type="NCBI Taxonomy" id="475957"/>
    <lineage>
        <taxon>Bacteria</taxon>
        <taxon>Bacillati</taxon>
        <taxon>Actinomycetota</taxon>
        <taxon>Actinomycetes</taxon>
        <taxon>Micrococcales</taxon>
        <taxon>Microbacteriaceae</taxon>
        <taxon>Leifsonia</taxon>
    </lineage>
</organism>
<name>A0ABP7L7K3_9MICO</name>
<dbReference type="PANTHER" id="PTHR30383:SF5">
    <property type="entry name" value="SGNH HYDROLASE-TYPE ESTERASE DOMAIN-CONTAINING PROTEIN"/>
    <property type="match status" value="1"/>
</dbReference>
<dbReference type="Pfam" id="PF13472">
    <property type="entry name" value="Lipase_GDSL_2"/>
    <property type="match status" value="1"/>
</dbReference>
<gene>
    <name evidence="2" type="ORF">GCM10022381_40140</name>
</gene>
<evidence type="ECO:0000259" key="1">
    <source>
        <dbReference type="Pfam" id="PF13472"/>
    </source>
</evidence>
<evidence type="ECO:0000313" key="2">
    <source>
        <dbReference type="EMBL" id="GAA3894463.1"/>
    </source>
</evidence>
<dbReference type="InterPro" id="IPR051532">
    <property type="entry name" value="Ester_Hydrolysis_Enzymes"/>
</dbReference>
<comment type="caution">
    <text evidence="2">The sequence shown here is derived from an EMBL/GenBank/DDBJ whole genome shotgun (WGS) entry which is preliminary data.</text>
</comment>
<dbReference type="RefSeq" id="WP_345069653.1">
    <property type="nucleotide sequence ID" value="NZ_BAABCN010000017.1"/>
</dbReference>
<protein>
    <submittedName>
        <fullName evidence="2">SGNH/GDSL hydrolase family protein</fullName>
    </submittedName>
</protein>
<dbReference type="EMBL" id="BAABCN010000017">
    <property type="protein sequence ID" value="GAA3894463.1"/>
    <property type="molecule type" value="Genomic_DNA"/>
</dbReference>
<reference evidence="3" key="1">
    <citation type="journal article" date="2019" name="Int. J. Syst. Evol. Microbiol.">
        <title>The Global Catalogue of Microorganisms (GCM) 10K type strain sequencing project: providing services to taxonomists for standard genome sequencing and annotation.</title>
        <authorList>
            <consortium name="The Broad Institute Genomics Platform"/>
            <consortium name="The Broad Institute Genome Sequencing Center for Infectious Disease"/>
            <person name="Wu L."/>
            <person name="Ma J."/>
        </authorList>
    </citation>
    <scope>NUCLEOTIDE SEQUENCE [LARGE SCALE GENOMIC DNA]</scope>
    <source>
        <strain evidence="3">JCM 17021</strain>
    </source>
</reference>
<dbReference type="InterPro" id="IPR013830">
    <property type="entry name" value="SGNH_hydro"/>
</dbReference>
<proteinExistence type="predicted"/>
<keyword evidence="3" id="KW-1185">Reference proteome</keyword>
<dbReference type="SUPFAM" id="SSF52266">
    <property type="entry name" value="SGNH hydrolase"/>
    <property type="match status" value="1"/>
</dbReference>
<evidence type="ECO:0000313" key="3">
    <source>
        <dbReference type="Proteomes" id="UP001501803"/>
    </source>
</evidence>
<dbReference type="InterPro" id="IPR036514">
    <property type="entry name" value="SGNH_hydro_sf"/>
</dbReference>
<accession>A0ABP7L7K3</accession>
<dbReference type="Gene3D" id="3.40.50.1110">
    <property type="entry name" value="SGNH hydrolase"/>
    <property type="match status" value="1"/>
</dbReference>
<dbReference type="PANTHER" id="PTHR30383">
    <property type="entry name" value="THIOESTERASE 1/PROTEASE 1/LYSOPHOSPHOLIPASE L1"/>
    <property type="match status" value="1"/>
</dbReference>
<dbReference type="Proteomes" id="UP001501803">
    <property type="component" value="Unassembled WGS sequence"/>
</dbReference>
<dbReference type="GO" id="GO:0016787">
    <property type="term" value="F:hydrolase activity"/>
    <property type="evidence" value="ECO:0007669"/>
    <property type="project" value="UniProtKB-KW"/>
</dbReference>